<dbReference type="WBParaSite" id="ACRNAN_scaffold8131.g22444.t1">
    <property type="protein sequence ID" value="ACRNAN_scaffold8131.g22444.t1"/>
    <property type="gene ID" value="ACRNAN_scaffold8131.g22444"/>
</dbReference>
<evidence type="ECO:0000313" key="9">
    <source>
        <dbReference type="WBParaSite" id="ACRNAN_scaffold8131.g22444.t1"/>
    </source>
</evidence>
<feature type="domain" description="EGF-like" evidence="6">
    <location>
        <begin position="65"/>
        <end position="104"/>
    </location>
</feature>
<dbReference type="PANTHER" id="PTHR46160:SF9">
    <property type="entry name" value="PROTEIN PRY2-RELATED"/>
    <property type="match status" value="1"/>
</dbReference>
<dbReference type="Proteomes" id="UP000887540">
    <property type="component" value="Unplaced"/>
</dbReference>
<evidence type="ECO:0000259" key="7">
    <source>
        <dbReference type="PROSITE" id="PS51233"/>
    </source>
</evidence>
<feature type="disulfide bond" evidence="4">
    <location>
        <begin position="94"/>
        <end position="103"/>
    </location>
</feature>
<dbReference type="InterPro" id="IPR036084">
    <property type="entry name" value="Ser_inhib-like_sf"/>
</dbReference>
<feature type="signal peptide" evidence="5">
    <location>
        <begin position="1"/>
        <end position="19"/>
    </location>
</feature>
<dbReference type="InterPro" id="IPR000742">
    <property type="entry name" value="EGF"/>
</dbReference>
<evidence type="ECO:0000256" key="2">
    <source>
        <dbReference type="ARBA" id="ARBA00022900"/>
    </source>
</evidence>
<sequence length="619" mass="68282">MIARKLWFFVSISLAFAYAENYIAERQSFCDGSTLECKSVNEISELIDFYRSEAAAAKSQLAQSNCSICSLVGQPCLNGGTCVPLDTYRFACACPDNYTGNYCQIPVVCGRCGVNANCTVKNHRATCYCLPGYTGDPRVGCYMKKVTACATGDPHYRSFDKNYFDYQGTCPYIFTKNCKPINGYQNFSVKARNKQVSPTAHVSYISEVEVNLRGITIHIDEQMRLYVNGIRAYYNYYYPSYQNPQVSVLYKCNGEVKITGVDNIEVVFKPWSLCVSIPDVADFQGPDVLCGLAGNRDKNCQNDLTMSNGTIVPSDSDCHESDRPDIEWFGDTWITEDFLDTQPAGTYCEPGHIVSNRTINCDLQQARTACSILEQVMTGNGVFGICIGLGNETVVELYDDCVYDVCYGANRCSILAAFAQLCQSDLPFTDLGNWRTSAQCPSYYCPPNSGYSSCASSCQPTCGNPNSDNVCTDSCTEGCNCDPGYVVDTSADTFRCININDCGCSDSNNNYYPPNSTWLTNNCTQQLTCQNGSLTTTYHSCGPNAQCNVNLGVMACQCLPGYTGNGYNCVDINECLDPITRLFKVDYSSIVPVVPRNIRAIQVELLFIRLDYLKSGYSS</sequence>
<evidence type="ECO:0000256" key="4">
    <source>
        <dbReference type="PROSITE-ProRule" id="PRU00076"/>
    </source>
</evidence>
<dbReference type="InterPro" id="IPR001846">
    <property type="entry name" value="VWF_type-D"/>
</dbReference>
<evidence type="ECO:0000256" key="1">
    <source>
        <dbReference type="ARBA" id="ARBA00007611"/>
    </source>
</evidence>
<dbReference type="Pfam" id="PF00008">
    <property type="entry name" value="EGF"/>
    <property type="match status" value="1"/>
</dbReference>
<dbReference type="InterPro" id="IPR002919">
    <property type="entry name" value="TIL_dom"/>
</dbReference>
<dbReference type="PROSITE" id="PS01186">
    <property type="entry name" value="EGF_2"/>
    <property type="match status" value="1"/>
</dbReference>
<dbReference type="SMART" id="SM00216">
    <property type="entry name" value="VWD"/>
    <property type="match status" value="1"/>
</dbReference>
<evidence type="ECO:0000259" key="6">
    <source>
        <dbReference type="PROSITE" id="PS50026"/>
    </source>
</evidence>
<feature type="chain" id="PRO_5037986104" evidence="5">
    <location>
        <begin position="20"/>
        <end position="619"/>
    </location>
</feature>
<reference evidence="9" key="1">
    <citation type="submission" date="2022-11" db="UniProtKB">
        <authorList>
            <consortium name="WormBaseParasite"/>
        </authorList>
    </citation>
    <scope>IDENTIFICATION</scope>
</reference>
<dbReference type="PROSITE" id="PS50026">
    <property type="entry name" value="EGF_3"/>
    <property type="match status" value="1"/>
</dbReference>
<dbReference type="AlphaFoldDB" id="A0A914EGN7"/>
<feature type="domain" description="VWFD" evidence="7">
    <location>
        <begin position="146"/>
        <end position="349"/>
    </location>
</feature>
<dbReference type="Pfam" id="PF01826">
    <property type="entry name" value="TIL"/>
    <property type="match status" value="1"/>
</dbReference>
<dbReference type="CDD" id="cd19941">
    <property type="entry name" value="TIL"/>
    <property type="match status" value="1"/>
</dbReference>
<dbReference type="SUPFAM" id="SSF57567">
    <property type="entry name" value="Serine protease inhibitors"/>
    <property type="match status" value="1"/>
</dbReference>
<dbReference type="Pfam" id="PF00094">
    <property type="entry name" value="VWD"/>
    <property type="match status" value="1"/>
</dbReference>
<proteinExistence type="inferred from homology"/>
<dbReference type="FunFam" id="2.10.25.10:FF:000055">
    <property type="entry name" value="alpha-tectorin isoform X1"/>
    <property type="match status" value="1"/>
</dbReference>
<evidence type="ECO:0000256" key="5">
    <source>
        <dbReference type="SAM" id="SignalP"/>
    </source>
</evidence>
<dbReference type="CDD" id="cd00054">
    <property type="entry name" value="EGF_CA"/>
    <property type="match status" value="1"/>
</dbReference>
<comment type="similarity">
    <text evidence="1">Belongs to the serine protease inhibitor-like (TIL domain-containing) family.</text>
</comment>
<dbReference type="Gene3D" id="2.10.25.10">
    <property type="entry name" value="Laminin"/>
    <property type="match status" value="3"/>
</dbReference>
<organism evidence="8 9">
    <name type="scientific">Acrobeloides nanus</name>
    <dbReference type="NCBI Taxonomy" id="290746"/>
    <lineage>
        <taxon>Eukaryota</taxon>
        <taxon>Metazoa</taxon>
        <taxon>Ecdysozoa</taxon>
        <taxon>Nematoda</taxon>
        <taxon>Chromadorea</taxon>
        <taxon>Rhabditida</taxon>
        <taxon>Tylenchina</taxon>
        <taxon>Cephalobomorpha</taxon>
        <taxon>Cephaloboidea</taxon>
        <taxon>Cephalobidae</taxon>
        <taxon>Acrobeloides</taxon>
    </lineage>
</organism>
<name>A0A914EGN7_9BILA</name>
<evidence type="ECO:0000256" key="3">
    <source>
        <dbReference type="ARBA" id="ARBA00023157"/>
    </source>
</evidence>
<keyword evidence="8" id="KW-1185">Reference proteome</keyword>
<comment type="caution">
    <text evidence="4">Lacks conserved residue(s) required for the propagation of feature annotation.</text>
</comment>
<keyword evidence="4" id="KW-0245">EGF-like domain</keyword>
<evidence type="ECO:0000313" key="8">
    <source>
        <dbReference type="Proteomes" id="UP000887540"/>
    </source>
</evidence>
<dbReference type="PROSITE" id="PS51233">
    <property type="entry name" value="VWFD"/>
    <property type="match status" value="1"/>
</dbReference>
<protein>
    <submittedName>
        <fullName evidence="9">Uncharacterized protein</fullName>
    </submittedName>
</protein>
<dbReference type="Pfam" id="PF12714">
    <property type="entry name" value="TILa"/>
    <property type="match status" value="1"/>
</dbReference>
<dbReference type="GO" id="GO:0004867">
    <property type="term" value="F:serine-type endopeptidase inhibitor activity"/>
    <property type="evidence" value="ECO:0007669"/>
    <property type="project" value="UniProtKB-KW"/>
</dbReference>
<keyword evidence="3 4" id="KW-1015">Disulfide bond</keyword>
<keyword evidence="2" id="KW-0646">Protease inhibitor</keyword>
<keyword evidence="5" id="KW-0732">Signal</keyword>
<dbReference type="PANTHER" id="PTHR46160">
    <property type="entry name" value="ALPHA-TECTORIN-RELATED"/>
    <property type="match status" value="1"/>
</dbReference>
<accession>A0A914EGN7</accession>
<dbReference type="SMART" id="SM00181">
    <property type="entry name" value="EGF"/>
    <property type="match status" value="3"/>
</dbReference>
<dbReference type="InterPro" id="IPR052749">
    <property type="entry name" value="Alpha-tectorin"/>
</dbReference>
<dbReference type="SUPFAM" id="SSF57196">
    <property type="entry name" value="EGF/Laminin"/>
    <property type="match status" value="2"/>
</dbReference>
<keyword evidence="2" id="KW-0722">Serine protease inhibitor</keyword>
<dbReference type="InterPro" id="IPR025615">
    <property type="entry name" value="TILa_dom"/>
</dbReference>
<dbReference type="PROSITE" id="PS00022">
    <property type="entry name" value="EGF_1"/>
    <property type="match status" value="1"/>
</dbReference>